<evidence type="ECO:0000313" key="2">
    <source>
        <dbReference type="Proteomes" id="UP001164909"/>
    </source>
</evidence>
<accession>A0ABY7BLW4</accession>
<dbReference type="EMBL" id="CP113865">
    <property type="protein sequence ID" value="WAM33799.1"/>
    <property type="molecule type" value="Genomic_DNA"/>
</dbReference>
<sequence>MNKKLTLYFDTSVISHLDHPDNPQNTLITQKLWDSCRKQEYIIFISELVLIELEGCNPVKRSNLYNYLRQINYNLIFLTEEINNLAEKYINAGIIPQKYKSDALHIAAATVSNCDFLVSWNFKHIVRAKTILGVNGINKLTGYKEIQIVAPNMLVDEE</sequence>
<dbReference type="InterPro" id="IPR029060">
    <property type="entry name" value="PIN-like_dom_sf"/>
</dbReference>
<dbReference type="SUPFAM" id="SSF88723">
    <property type="entry name" value="PIN domain-like"/>
    <property type="match status" value="1"/>
</dbReference>
<evidence type="ECO:0000313" key="1">
    <source>
        <dbReference type="EMBL" id="WAM33799.1"/>
    </source>
</evidence>
<dbReference type="RefSeq" id="WP_045168679.1">
    <property type="nucleotide sequence ID" value="NZ_CP113865.1"/>
</dbReference>
<dbReference type="Proteomes" id="UP001164909">
    <property type="component" value="Chromosome"/>
</dbReference>
<organism evidence="1 2">
    <name type="scientific">Caldicellulosiruptor morganii</name>
    <dbReference type="NCBI Taxonomy" id="1387555"/>
    <lineage>
        <taxon>Bacteria</taxon>
        <taxon>Bacillati</taxon>
        <taxon>Bacillota</taxon>
        <taxon>Bacillota incertae sedis</taxon>
        <taxon>Caldicellulosiruptorales</taxon>
        <taxon>Caldicellulosiruptoraceae</taxon>
        <taxon>Caldicellulosiruptor</taxon>
    </lineage>
</organism>
<dbReference type="CDD" id="cd18687">
    <property type="entry name" value="PIN_VapC-like"/>
    <property type="match status" value="1"/>
</dbReference>
<name>A0ABY7BLW4_9FIRM</name>
<proteinExistence type="predicted"/>
<keyword evidence="2" id="KW-1185">Reference proteome</keyword>
<protein>
    <submittedName>
        <fullName evidence="1">Type II toxin-antitoxin system VapC family toxin</fullName>
    </submittedName>
</protein>
<reference evidence="1" key="1">
    <citation type="submission" date="2022-12" db="EMBL/GenBank/DDBJ databases">
        <authorList>
            <person name="Bing R.G."/>
            <person name="Willard D.J."/>
            <person name="Manesh M.J.H."/>
            <person name="Laemthong T."/>
            <person name="Crosby J.R."/>
            <person name="Kelly R.M."/>
        </authorList>
    </citation>
    <scope>NUCLEOTIDE SEQUENCE</scope>
    <source>
        <strain evidence="1">DSM 8990</strain>
    </source>
</reference>
<gene>
    <name evidence="1" type="ORF">OTK00_002342</name>
</gene>